<dbReference type="Pfam" id="PF26138">
    <property type="entry name" value="DUF8040"/>
    <property type="match status" value="1"/>
</dbReference>
<protein>
    <recommendedName>
        <fullName evidence="1">DUF8040 domain-containing protein</fullName>
    </recommendedName>
</protein>
<comment type="caution">
    <text evidence="2">The sequence shown here is derived from an EMBL/GenBank/DDBJ whole genome shotgun (WGS) entry which is preliminary data.</text>
</comment>
<evidence type="ECO:0000313" key="2">
    <source>
        <dbReference type="EMBL" id="RDX90262.1"/>
    </source>
</evidence>
<feature type="domain" description="DUF8040" evidence="1">
    <location>
        <begin position="1"/>
        <end position="46"/>
    </location>
</feature>
<sequence length="85" mass="9946">MSIVEKVGIFVYAIAIGVSNRDVREHFQCFGETIHRVFHKVLEAISGRGLGYMYFGGRSNVNTIWWIKDIHIDKYYLVDKGYPYR</sequence>
<name>A0A371GI92_MUCPR</name>
<accession>A0A371GI92</accession>
<feature type="non-terminal residue" evidence="2">
    <location>
        <position position="1"/>
    </location>
</feature>
<keyword evidence="3" id="KW-1185">Reference proteome</keyword>
<dbReference type="OrthoDB" id="785423at2759"/>
<proteinExistence type="predicted"/>
<dbReference type="InterPro" id="IPR058353">
    <property type="entry name" value="DUF8040"/>
</dbReference>
<dbReference type="Proteomes" id="UP000257109">
    <property type="component" value="Unassembled WGS sequence"/>
</dbReference>
<dbReference type="EMBL" id="QJKJ01005443">
    <property type="protein sequence ID" value="RDX90262.1"/>
    <property type="molecule type" value="Genomic_DNA"/>
</dbReference>
<gene>
    <name evidence="2" type="ORF">CR513_27889</name>
</gene>
<reference evidence="2" key="1">
    <citation type="submission" date="2018-05" db="EMBL/GenBank/DDBJ databases">
        <title>Draft genome of Mucuna pruriens seed.</title>
        <authorList>
            <person name="Nnadi N.E."/>
            <person name="Vos R."/>
            <person name="Hasami M.H."/>
            <person name="Devisetty U.K."/>
            <person name="Aguiy J.C."/>
        </authorList>
    </citation>
    <scope>NUCLEOTIDE SEQUENCE [LARGE SCALE GENOMIC DNA]</scope>
    <source>
        <strain evidence="2">JCA_2017</strain>
    </source>
</reference>
<organism evidence="2 3">
    <name type="scientific">Mucuna pruriens</name>
    <name type="common">Velvet bean</name>
    <name type="synonym">Dolichos pruriens</name>
    <dbReference type="NCBI Taxonomy" id="157652"/>
    <lineage>
        <taxon>Eukaryota</taxon>
        <taxon>Viridiplantae</taxon>
        <taxon>Streptophyta</taxon>
        <taxon>Embryophyta</taxon>
        <taxon>Tracheophyta</taxon>
        <taxon>Spermatophyta</taxon>
        <taxon>Magnoliopsida</taxon>
        <taxon>eudicotyledons</taxon>
        <taxon>Gunneridae</taxon>
        <taxon>Pentapetalae</taxon>
        <taxon>rosids</taxon>
        <taxon>fabids</taxon>
        <taxon>Fabales</taxon>
        <taxon>Fabaceae</taxon>
        <taxon>Papilionoideae</taxon>
        <taxon>50 kb inversion clade</taxon>
        <taxon>NPAAA clade</taxon>
        <taxon>indigoferoid/millettioid clade</taxon>
        <taxon>Phaseoleae</taxon>
        <taxon>Mucuna</taxon>
    </lineage>
</organism>
<evidence type="ECO:0000313" key="3">
    <source>
        <dbReference type="Proteomes" id="UP000257109"/>
    </source>
</evidence>
<dbReference type="AlphaFoldDB" id="A0A371GI92"/>
<evidence type="ECO:0000259" key="1">
    <source>
        <dbReference type="Pfam" id="PF26138"/>
    </source>
</evidence>